<dbReference type="GO" id="GO:0005525">
    <property type="term" value="F:GTP binding"/>
    <property type="evidence" value="ECO:0007669"/>
    <property type="project" value="UniProtKB-KW"/>
</dbReference>
<dbReference type="EMBL" id="DYVS01000276">
    <property type="protein sequence ID" value="HJF71964.1"/>
    <property type="molecule type" value="Genomic_DNA"/>
</dbReference>
<evidence type="ECO:0000313" key="3">
    <source>
        <dbReference type="EMBL" id="HJF71964.1"/>
    </source>
</evidence>
<dbReference type="SUPFAM" id="SSF55307">
    <property type="entry name" value="Tubulin C-terminal domain-like"/>
    <property type="match status" value="1"/>
</dbReference>
<protein>
    <submittedName>
        <fullName evidence="3">Uncharacterized protein</fullName>
    </submittedName>
</protein>
<sequence length="146" mass="16486">MEKRLEELFNNSSLTVEELKNVFVNHLVPLVHGGDLIGLDRGDVEHFMDDSDKFRLVIGTGAGESRAIDAIEEVLTKLGSVVEEVDHAKYLMYIEYGTDDLMMDELVRIMNCCEEKTGDKMEIVWGAGRNNELGNQLEILLLVGWK</sequence>
<reference evidence="3" key="2">
    <citation type="submission" date="2021-09" db="EMBL/GenBank/DDBJ databases">
        <authorList>
            <person name="Gilroy R."/>
        </authorList>
    </citation>
    <scope>NUCLEOTIDE SEQUENCE</scope>
    <source>
        <strain evidence="3">6966</strain>
    </source>
</reference>
<evidence type="ECO:0000256" key="2">
    <source>
        <dbReference type="ARBA" id="ARBA00023134"/>
    </source>
</evidence>
<evidence type="ECO:0000256" key="1">
    <source>
        <dbReference type="ARBA" id="ARBA00022741"/>
    </source>
</evidence>
<dbReference type="Proteomes" id="UP000742098">
    <property type="component" value="Unassembled WGS sequence"/>
</dbReference>
<organism evidence="3 4">
    <name type="scientific">Butyricimonas virosa</name>
    <dbReference type="NCBI Taxonomy" id="544645"/>
    <lineage>
        <taxon>Bacteria</taxon>
        <taxon>Pseudomonadati</taxon>
        <taxon>Bacteroidota</taxon>
        <taxon>Bacteroidia</taxon>
        <taxon>Bacteroidales</taxon>
        <taxon>Odoribacteraceae</taxon>
        <taxon>Butyricimonas</taxon>
    </lineage>
</organism>
<gene>
    <name evidence="3" type="ORF">K8V05_14535</name>
</gene>
<dbReference type="InterPro" id="IPR008280">
    <property type="entry name" value="Tub_FtsZ_C"/>
</dbReference>
<keyword evidence="1" id="KW-0547">Nucleotide-binding</keyword>
<dbReference type="Gene3D" id="3.30.1330.20">
    <property type="entry name" value="Tubulin/FtsZ, C-terminal domain"/>
    <property type="match status" value="1"/>
</dbReference>
<reference evidence="3" key="1">
    <citation type="journal article" date="2021" name="PeerJ">
        <title>Extensive microbial diversity within the chicken gut microbiome revealed by metagenomics and culture.</title>
        <authorList>
            <person name="Gilroy R."/>
            <person name="Ravi A."/>
            <person name="Getino M."/>
            <person name="Pursley I."/>
            <person name="Horton D.L."/>
            <person name="Alikhan N.F."/>
            <person name="Baker D."/>
            <person name="Gharbi K."/>
            <person name="Hall N."/>
            <person name="Watson M."/>
            <person name="Adriaenssens E.M."/>
            <person name="Foster-Nyarko E."/>
            <person name="Jarju S."/>
            <person name="Secka A."/>
            <person name="Antonio M."/>
            <person name="Oren A."/>
            <person name="Chaudhuri R.R."/>
            <person name="La Ragione R."/>
            <person name="Hildebrand F."/>
            <person name="Pallen M.J."/>
        </authorList>
    </citation>
    <scope>NUCLEOTIDE SEQUENCE</scope>
    <source>
        <strain evidence="3">6966</strain>
    </source>
</reference>
<keyword evidence="2" id="KW-0342">GTP-binding</keyword>
<evidence type="ECO:0000313" key="4">
    <source>
        <dbReference type="Proteomes" id="UP000742098"/>
    </source>
</evidence>
<dbReference type="InterPro" id="IPR037103">
    <property type="entry name" value="Tubulin/FtsZ-like_C"/>
</dbReference>
<name>A0A921H7T8_9BACT</name>
<dbReference type="AlphaFoldDB" id="A0A921H7T8"/>
<accession>A0A921H7T8</accession>
<comment type="caution">
    <text evidence="3">The sequence shown here is derived from an EMBL/GenBank/DDBJ whole genome shotgun (WGS) entry which is preliminary data.</text>
</comment>
<proteinExistence type="predicted"/>